<name>A0A8K0SUJ4_9HYPO</name>
<reference evidence="2" key="1">
    <citation type="journal article" date="2021" name="Nat. Commun.">
        <title>Genetic determinants of endophytism in the Arabidopsis root mycobiome.</title>
        <authorList>
            <person name="Mesny F."/>
            <person name="Miyauchi S."/>
            <person name="Thiergart T."/>
            <person name="Pickel B."/>
            <person name="Atanasova L."/>
            <person name="Karlsson M."/>
            <person name="Huettel B."/>
            <person name="Barry K.W."/>
            <person name="Haridas S."/>
            <person name="Chen C."/>
            <person name="Bauer D."/>
            <person name="Andreopoulos W."/>
            <person name="Pangilinan J."/>
            <person name="LaButti K."/>
            <person name="Riley R."/>
            <person name="Lipzen A."/>
            <person name="Clum A."/>
            <person name="Drula E."/>
            <person name="Henrissat B."/>
            <person name="Kohler A."/>
            <person name="Grigoriev I.V."/>
            <person name="Martin F.M."/>
            <person name="Hacquard S."/>
        </authorList>
    </citation>
    <scope>NUCLEOTIDE SEQUENCE</scope>
    <source>
        <strain evidence="2">MPI-CAGE-CH-0235</strain>
    </source>
</reference>
<evidence type="ECO:0000256" key="1">
    <source>
        <dbReference type="SAM" id="Phobius"/>
    </source>
</evidence>
<comment type="caution">
    <text evidence="2">The sequence shown here is derived from an EMBL/GenBank/DDBJ whole genome shotgun (WGS) entry which is preliminary data.</text>
</comment>
<evidence type="ECO:0000313" key="3">
    <source>
        <dbReference type="Proteomes" id="UP000813444"/>
    </source>
</evidence>
<keyword evidence="1" id="KW-1133">Transmembrane helix</keyword>
<gene>
    <name evidence="2" type="ORF">B0I35DRAFT_428302</name>
</gene>
<feature type="non-terminal residue" evidence="2">
    <location>
        <position position="79"/>
    </location>
</feature>
<protein>
    <submittedName>
        <fullName evidence="2">Uncharacterized protein</fullName>
    </submittedName>
</protein>
<feature type="transmembrane region" description="Helical" evidence="1">
    <location>
        <begin position="37"/>
        <end position="59"/>
    </location>
</feature>
<accession>A0A8K0SUJ4</accession>
<sequence length="79" mass="9069">MLCAMSRMLLWFRSLVFKGYVSSPFLDPPSLPTLVPNFFFSSCSLSASSFLLVLGVAIAEPRRRGKKEREKKEKRERKV</sequence>
<evidence type="ECO:0000313" key="2">
    <source>
        <dbReference type="EMBL" id="KAH7320988.1"/>
    </source>
</evidence>
<organism evidence="2 3">
    <name type="scientific">Stachybotrys elegans</name>
    <dbReference type="NCBI Taxonomy" id="80388"/>
    <lineage>
        <taxon>Eukaryota</taxon>
        <taxon>Fungi</taxon>
        <taxon>Dikarya</taxon>
        <taxon>Ascomycota</taxon>
        <taxon>Pezizomycotina</taxon>
        <taxon>Sordariomycetes</taxon>
        <taxon>Hypocreomycetidae</taxon>
        <taxon>Hypocreales</taxon>
        <taxon>Stachybotryaceae</taxon>
        <taxon>Stachybotrys</taxon>
    </lineage>
</organism>
<keyword evidence="1" id="KW-0812">Transmembrane</keyword>
<keyword evidence="1" id="KW-0472">Membrane</keyword>
<dbReference type="Proteomes" id="UP000813444">
    <property type="component" value="Unassembled WGS sequence"/>
</dbReference>
<keyword evidence="3" id="KW-1185">Reference proteome</keyword>
<dbReference type="EMBL" id="JAGPNK010000005">
    <property type="protein sequence ID" value="KAH7320988.1"/>
    <property type="molecule type" value="Genomic_DNA"/>
</dbReference>
<proteinExistence type="predicted"/>
<dbReference type="AlphaFoldDB" id="A0A8K0SUJ4"/>